<feature type="chain" id="PRO_5001517351" evidence="1">
    <location>
        <begin position="21"/>
        <end position="169"/>
    </location>
</feature>
<accession>A0A023G9Y9</accession>
<keyword evidence="1" id="KW-0732">Signal</keyword>
<evidence type="ECO:0000313" key="2">
    <source>
        <dbReference type="EMBL" id="JAC30659.1"/>
    </source>
</evidence>
<reference evidence="2" key="1">
    <citation type="submission" date="2014-03" db="EMBL/GenBank/DDBJ databases">
        <title>The sialotranscriptome of Amblyomma triste, Amblyomma parvum and Amblyomma cajennense ticks, uncovered by 454-based RNA-seq.</title>
        <authorList>
            <person name="Garcia G.R."/>
            <person name="Gardinassi L.G."/>
            <person name="Ribeiro J.M."/>
            <person name="Anatriello E."/>
            <person name="Ferreira B.R."/>
            <person name="Moreira H.N."/>
            <person name="Mafra C."/>
            <person name="Olegario M.M."/>
            <person name="Szabo P.J."/>
            <person name="Miranda-Santos I.K."/>
            <person name="Maruyama S.R."/>
        </authorList>
    </citation>
    <scope>NUCLEOTIDE SEQUENCE</scope>
    <source>
        <strain evidence="2">Mato Grasso do Sul</strain>
        <tissue evidence="2">Salivary glands</tissue>
    </source>
</reference>
<organism evidence="2">
    <name type="scientific">Amblyomma triste</name>
    <name type="common">Neotropical tick</name>
    <dbReference type="NCBI Taxonomy" id="251400"/>
    <lineage>
        <taxon>Eukaryota</taxon>
        <taxon>Metazoa</taxon>
        <taxon>Ecdysozoa</taxon>
        <taxon>Arthropoda</taxon>
        <taxon>Chelicerata</taxon>
        <taxon>Arachnida</taxon>
        <taxon>Acari</taxon>
        <taxon>Parasitiformes</taxon>
        <taxon>Ixodida</taxon>
        <taxon>Ixodoidea</taxon>
        <taxon>Ixodidae</taxon>
        <taxon>Amblyomminae</taxon>
        <taxon>Amblyomma</taxon>
    </lineage>
</organism>
<dbReference type="AlphaFoldDB" id="A0A023G9Y9"/>
<feature type="signal peptide" evidence="1">
    <location>
        <begin position="1"/>
        <end position="20"/>
    </location>
</feature>
<evidence type="ECO:0000256" key="1">
    <source>
        <dbReference type="SAM" id="SignalP"/>
    </source>
</evidence>
<proteinExistence type="evidence at transcript level"/>
<sequence length="169" mass="18667">MNTPCFIAVIFFATADQTSAAVNQPQPRTTVACVPPYEGGGYARSYSYKCTLRNGTYPNNVPCLPLTHGGKPSDQAGLCQTKCKPYYDLDPLLKPCVFLSSLKKCEDKEHTAKTPLDYCRYYCQKKGQWYFGNYKNGGTSLCRLPTQEDPDQLGLCCNGECVKPGTCKS</sequence>
<name>A0A023G9Y9_AMBTT</name>
<protein>
    <submittedName>
        <fullName evidence="2">Putative secreted protein</fullName>
    </submittedName>
</protein>
<dbReference type="EMBL" id="GBBM01004759">
    <property type="protein sequence ID" value="JAC30659.1"/>
    <property type="molecule type" value="mRNA"/>
</dbReference>